<organism evidence="3 4">
    <name type="scientific">Fusarium solani</name>
    <name type="common">Filamentous fungus</name>
    <dbReference type="NCBI Taxonomy" id="169388"/>
    <lineage>
        <taxon>Eukaryota</taxon>
        <taxon>Fungi</taxon>
        <taxon>Dikarya</taxon>
        <taxon>Ascomycota</taxon>
        <taxon>Pezizomycotina</taxon>
        <taxon>Sordariomycetes</taxon>
        <taxon>Hypocreomycetidae</taxon>
        <taxon>Hypocreales</taxon>
        <taxon>Nectriaceae</taxon>
        <taxon>Fusarium</taxon>
        <taxon>Fusarium solani species complex</taxon>
    </lineage>
</organism>
<dbReference type="AlphaFoldDB" id="A0A9P9KU69"/>
<dbReference type="Pfam" id="PF11374">
    <property type="entry name" value="DUF3176"/>
    <property type="match status" value="1"/>
</dbReference>
<dbReference type="EMBL" id="JAGTJS010000005">
    <property type="protein sequence ID" value="KAH7268622.1"/>
    <property type="molecule type" value="Genomic_DNA"/>
</dbReference>
<dbReference type="PANTHER" id="PTHR35394:SF5">
    <property type="entry name" value="DUF3176 DOMAIN-CONTAINING PROTEIN"/>
    <property type="match status" value="1"/>
</dbReference>
<dbReference type="InterPro" id="IPR021514">
    <property type="entry name" value="DUF3176"/>
</dbReference>
<reference evidence="3" key="1">
    <citation type="journal article" date="2021" name="Nat. Commun.">
        <title>Genetic determinants of endophytism in the Arabidopsis root mycobiome.</title>
        <authorList>
            <person name="Mesny F."/>
            <person name="Miyauchi S."/>
            <person name="Thiergart T."/>
            <person name="Pickel B."/>
            <person name="Atanasova L."/>
            <person name="Karlsson M."/>
            <person name="Huettel B."/>
            <person name="Barry K.W."/>
            <person name="Haridas S."/>
            <person name="Chen C."/>
            <person name="Bauer D."/>
            <person name="Andreopoulos W."/>
            <person name="Pangilinan J."/>
            <person name="LaButti K."/>
            <person name="Riley R."/>
            <person name="Lipzen A."/>
            <person name="Clum A."/>
            <person name="Drula E."/>
            <person name="Henrissat B."/>
            <person name="Kohler A."/>
            <person name="Grigoriev I.V."/>
            <person name="Martin F.M."/>
            <person name="Hacquard S."/>
        </authorList>
    </citation>
    <scope>NUCLEOTIDE SEQUENCE</scope>
    <source>
        <strain evidence="3">FSSC 5 MPI-SDFR-AT-0091</strain>
    </source>
</reference>
<protein>
    <submittedName>
        <fullName evidence="3">Uncharacterized protein</fullName>
    </submittedName>
</protein>
<feature type="compositionally biased region" description="Polar residues" evidence="1">
    <location>
        <begin position="135"/>
        <end position="144"/>
    </location>
</feature>
<evidence type="ECO:0000313" key="3">
    <source>
        <dbReference type="EMBL" id="KAH7268622.1"/>
    </source>
</evidence>
<dbReference type="Proteomes" id="UP000736672">
    <property type="component" value="Unassembled WGS sequence"/>
</dbReference>
<dbReference type="PANTHER" id="PTHR35394">
    <property type="entry name" value="DUF3176 DOMAIN-CONTAINING PROTEIN"/>
    <property type="match status" value="1"/>
</dbReference>
<sequence length="569" mass="61993">MPLEVQLTVNTPPSLFSISQGAESLNLSPPPSCRRPACWAKPPPRCICQGSISHVTQNAVGILTIQPTSKFTVAPIFLRLEMDSHGHSPSMSSCISLSSMVNGHALDSRQNHGVPLVNDNNDDPSRPSLRAISYSRRNPPSSMQDPLARGSGRDSSEPSYDSSSTVFKSVPVVATEQVPTKPKWKSALYGWYLEILWYIVSSGCFIALVFVLHQLNGQPLPKWPLGLTINTFIALLATVSRTGFIIPICESVSQLKWLWYQKERPLADLQAFDEAGPGAWGTLKLLFIMQTKAWVLALLPALVVTTSVLTSTLTQSVVTYPTRLESLQGLPDANILRATEFFSSSDDQLCRPFCATNECRWPTFNTPEICTKAWHVANQLNFEMKDGRMVNIPLPNGVFLDAEPQRTSRTDFVWLSSGHGPVSHEANSSKLSETTLTNVLKRVGSSAQTVLGPVRVKLLGDQLINTTYILPLDDSKEKFPIGGKGWPIISQALTVVLNGTYNGYGGGDGLAAPATRFAHSLKNALLERRTGMPNGVRDPVMGVVANVLCNIAASLSRGLSESKNEDITI</sequence>
<evidence type="ECO:0000256" key="1">
    <source>
        <dbReference type="SAM" id="MobiDB-lite"/>
    </source>
</evidence>
<keyword evidence="2" id="KW-0812">Transmembrane</keyword>
<evidence type="ECO:0000313" key="4">
    <source>
        <dbReference type="Proteomes" id="UP000736672"/>
    </source>
</evidence>
<feature type="transmembrane region" description="Helical" evidence="2">
    <location>
        <begin position="227"/>
        <end position="249"/>
    </location>
</feature>
<accession>A0A9P9KU69</accession>
<keyword evidence="2" id="KW-0472">Membrane</keyword>
<name>A0A9P9KU69_FUSSL</name>
<comment type="caution">
    <text evidence="3">The sequence shown here is derived from an EMBL/GenBank/DDBJ whole genome shotgun (WGS) entry which is preliminary data.</text>
</comment>
<proteinExistence type="predicted"/>
<keyword evidence="4" id="KW-1185">Reference proteome</keyword>
<feature type="transmembrane region" description="Helical" evidence="2">
    <location>
        <begin position="293"/>
        <end position="313"/>
    </location>
</feature>
<keyword evidence="2" id="KW-1133">Transmembrane helix</keyword>
<dbReference type="OrthoDB" id="5376804at2759"/>
<gene>
    <name evidence="3" type="ORF">B0J15DRAFT_462626</name>
</gene>
<feature type="transmembrane region" description="Helical" evidence="2">
    <location>
        <begin position="191"/>
        <end position="215"/>
    </location>
</feature>
<evidence type="ECO:0000256" key="2">
    <source>
        <dbReference type="SAM" id="Phobius"/>
    </source>
</evidence>
<feature type="region of interest" description="Disordered" evidence="1">
    <location>
        <begin position="108"/>
        <end position="164"/>
    </location>
</feature>